<dbReference type="VEuPathDB" id="MicrosporidiaDB:M153_9040002"/>
<gene>
    <name evidence="1" type="ORF">M153_9040002</name>
</gene>
<comment type="caution">
    <text evidence="1">The sequence shown here is derived from an EMBL/GenBank/DDBJ whole genome shotgun (WGS) entry which is preliminary data.</text>
</comment>
<keyword evidence="2" id="KW-1185">Reference proteome</keyword>
<evidence type="ECO:0000313" key="1">
    <source>
        <dbReference type="EMBL" id="KRH93410.1"/>
    </source>
</evidence>
<name>A0A0R0LVL8_9MICR</name>
<proteinExistence type="predicted"/>
<sequence length="55" mass="6518">TIFNLKGVVFFDKNYEYNSFFIQNDGFYDQKIGEKQSITKAEIFEPLLLIYELGE</sequence>
<dbReference type="Proteomes" id="UP000051530">
    <property type="component" value="Unassembled WGS sequence"/>
</dbReference>
<dbReference type="AlphaFoldDB" id="A0A0R0LVL8"/>
<organism evidence="1 2">
    <name type="scientific">Pseudoloma neurophilia</name>
    <dbReference type="NCBI Taxonomy" id="146866"/>
    <lineage>
        <taxon>Eukaryota</taxon>
        <taxon>Fungi</taxon>
        <taxon>Fungi incertae sedis</taxon>
        <taxon>Microsporidia</taxon>
        <taxon>Pseudoloma</taxon>
    </lineage>
</organism>
<evidence type="ECO:0000313" key="2">
    <source>
        <dbReference type="Proteomes" id="UP000051530"/>
    </source>
</evidence>
<protein>
    <submittedName>
        <fullName evidence="1">Uncharacterized protein</fullName>
    </submittedName>
</protein>
<feature type="non-terminal residue" evidence="1">
    <location>
        <position position="1"/>
    </location>
</feature>
<reference evidence="1 2" key="1">
    <citation type="submission" date="2015-07" db="EMBL/GenBank/DDBJ databases">
        <title>The genome of Pseudoloma neurophilia, a relevant intracellular parasite of the zebrafish.</title>
        <authorList>
            <person name="Ndikumana S."/>
            <person name="Pelin A."/>
            <person name="Sanders J."/>
            <person name="Corradi N."/>
        </authorList>
    </citation>
    <scope>NUCLEOTIDE SEQUENCE [LARGE SCALE GENOMIC DNA]</scope>
    <source>
        <strain evidence="1 2">MK1</strain>
    </source>
</reference>
<accession>A0A0R0LVL8</accession>
<dbReference type="EMBL" id="LGUB01000347">
    <property type="protein sequence ID" value="KRH93410.1"/>
    <property type="molecule type" value="Genomic_DNA"/>
</dbReference>